<dbReference type="EMBL" id="SSWH01000004">
    <property type="protein sequence ID" value="THJ67059.1"/>
    <property type="molecule type" value="Genomic_DNA"/>
</dbReference>
<dbReference type="Pfam" id="PF04107">
    <property type="entry name" value="GCS2"/>
    <property type="match status" value="1"/>
</dbReference>
<dbReference type="UniPathway" id="UPA01014"/>
<keyword evidence="9" id="KW-1185">Reference proteome</keyword>
<evidence type="ECO:0000313" key="8">
    <source>
        <dbReference type="EMBL" id="THJ67059.1"/>
    </source>
</evidence>
<comment type="function">
    <text evidence="5">Catalyzes the synthesis of gamma-glutamylcysteine (gamma-GC). This compound is used as substrate for the biosynthesis of the low-molecular thiol compound ergothioneine.</text>
</comment>
<dbReference type="InterPro" id="IPR006336">
    <property type="entry name" value="GCS2"/>
</dbReference>
<evidence type="ECO:0000256" key="1">
    <source>
        <dbReference type="ARBA" id="ARBA00022598"/>
    </source>
</evidence>
<dbReference type="PIRSF" id="PIRSF017901">
    <property type="entry name" value="GCL"/>
    <property type="match status" value="1"/>
</dbReference>
<dbReference type="OrthoDB" id="9780152at2"/>
<keyword evidence="2 5" id="KW-0547">Nucleotide-binding</keyword>
<name>A0A4V3Z5P0_9MICC</name>
<comment type="catalytic activity">
    <reaction evidence="4 5 6">
        <text>L-cysteine + L-glutamate + ATP = gamma-L-glutamyl-L-cysteine + ADP + phosphate + H(+)</text>
        <dbReference type="Rhea" id="RHEA:13285"/>
        <dbReference type="ChEBI" id="CHEBI:15378"/>
        <dbReference type="ChEBI" id="CHEBI:29985"/>
        <dbReference type="ChEBI" id="CHEBI:30616"/>
        <dbReference type="ChEBI" id="CHEBI:35235"/>
        <dbReference type="ChEBI" id="CHEBI:43474"/>
        <dbReference type="ChEBI" id="CHEBI:58173"/>
        <dbReference type="ChEBI" id="CHEBI:456216"/>
        <dbReference type="EC" id="6.3.2.2"/>
    </reaction>
</comment>
<dbReference type="GO" id="GO:0005524">
    <property type="term" value="F:ATP binding"/>
    <property type="evidence" value="ECO:0007669"/>
    <property type="project" value="UniProtKB-UniRule"/>
</dbReference>
<sequence>MKGWWVSVSEVERDSPAVSETDAEMYVASVCFKTGPPGAVGVEIERIVHDVSDVRRPVPAAEVRIVAAELGSELPGGGAVTFEPGGQFEVSSACGADLSSVIDAVRADLRVTDQYFDDAGLSFSSLALDPVRPPVRTLDHPRYTAMEAHFDRAGQAGRTMMCSTASLQVCLEAGLPGNGPGSAVQRWQRLHRLAPVLVALFANSPFHQGAPSGWQSTRQAVWLGIDPSRASPVQDSADPPAAWARYALDASVLCIPSSRGSWEAPHGLTMRAWVRGHGPRPATYEDLHYHLSTLFPFIRPRGFLEIRVIDAQAGSDWEAAAAITTALVDDEQAADIAADACSPVAALPDAMMIAARDGLANPVLGSAGLSCADAALAAMDRMKADAGTKATVEAFVEQYAARNRSPADQRIDDWRRTGSFSDPAQRKENVG</sequence>
<feature type="region of interest" description="Disordered" evidence="7">
    <location>
        <begin position="403"/>
        <end position="431"/>
    </location>
</feature>
<evidence type="ECO:0000256" key="2">
    <source>
        <dbReference type="ARBA" id="ARBA00022741"/>
    </source>
</evidence>
<comment type="similarity">
    <text evidence="5 6">Belongs to the glutamate--cysteine ligase type 2 family. EgtA subfamily.</text>
</comment>
<dbReference type="PANTHER" id="PTHR34378:SF1">
    <property type="entry name" value="GLUTAMATE--CYSTEINE LIGASE, CHLOROPLASTIC"/>
    <property type="match status" value="1"/>
</dbReference>
<evidence type="ECO:0000256" key="6">
    <source>
        <dbReference type="PIRNR" id="PIRNR017901"/>
    </source>
</evidence>
<evidence type="ECO:0000313" key="9">
    <source>
        <dbReference type="Proteomes" id="UP000305233"/>
    </source>
</evidence>
<keyword evidence="3 5" id="KW-0067">ATP-binding</keyword>
<feature type="compositionally biased region" description="Basic and acidic residues" evidence="7">
    <location>
        <begin position="405"/>
        <end position="416"/>
    </location>
</feature>
<dbReference type="NCBIfam" id="TIGR03444">
    <property type="entry name" value="EgtA_Cys_ligase"/>
    <property type="match status" value="1"/>
</dbReference>
<dbReference type="InterPro" id="IPR017809">
    <property type="entry name" value="EgtA_Actinobacteria"/>
</dbReference>
<dbReference type="InterPro" id="IPR035434">
    <property type="entry name" value="GCL_bact_plant"/>
</dbReference>
<dbReference type="InterPro" id="IPR014746">
    <property type="entry name" value="Gln_synth/guanido_kin_cat_dom"/>
</dbReference>
<dbReference type="GO" id="GO:0004357">
    <property type="term" value="F:glutamate-cysteine ligase activity"/>
    <property type="evidence" value="ECO:0007669"/>
    <property type="project" value="UniProtKB-UniRule"/>
</dbReference>
<evidence type="ECO:0000256" key="7">
    <source>
        <dbReference type="SAM" id="MobiDB-lite"/>
    </source>
</evidence>
<dbReference type="GO" id="GO:0052699">
    <property type="term" value="P:ergothioneine biosynthetic process"/>
    <property type="evidence" value="ECO:0007669"/>
    <property type="project" value="UniProtKB-UniRule"/>
</dbReference>
<proteinExistence type="inferred from homology"/>
<dbReference type="Gene3D" id="3.30.590.20">
    <property type="match status" value="1"/>
</dbReference>
<dbReference type="EC" id="6.3.2.2" evidence="5"/>
<comment type="caution">
    <text evidence="8">The sequence shown here is derived from an EMBL/GenBank/DDBJ whole genome shotgun (WGS) entry which is preliminary data.</text>
</comment>
<comment type="pathway">
    <text evidence="5">Amino-acid biosynthesis; ergothioneine biosynthesis.</text>
</comment>
<evidence type="ECO:0000256" key="5">
    <source>
        <dbReference type="HAMAP-Rule" id="MF_02034"/>
    </source>
</evidence>
<protein>
    <recommendedName>
        <fullName evidence="5">Glutamate--cysteine ligase EgtA</fullName>
        <ecNumber evidence="5">6.3.2.2</ecNumber>
    </recommendedName>
    <alternativeName>
        <fullName evidence="5">Gamma-glutamylcysteine synthase</fullName>
        <shortName evidence="5">GCS</shortName>
        <shortName evidence="5">Gamma-ECS</shortName>
    </alternativeName>
</protein>
<evidence type="ECO:0000256" key="4">
    <source>
        <dbReference type="ARBA" id="ARBA00048819"/>
    </source>
</evidence>
<dbReference type="Proteomes" id="UP000305233">
    <property type="component" value="Unassembled WGS sequence"/>
</dbReference>
<keyword evidence="1 5" id="KW-0436">Ligase</keyword>
<dbReference type="HAMAP" id="MF_02034">
    <property type="entry name" value="EgtA"/>
    <property type="match status" value="1"/>
</dbReference>
<dbReference type="SUPFAM" id="SSF55931">
    <property type="entry name" value="Glutamine synthetase/guanido kinase"/>
    <property type="match status" value="1"/>
</dbReference>
<dbReference type="PANTHER" id="PTHR34378">
    <property type="entry name" value="GLUTAMATE--CYSTEINE LIGASE, CHLOROPLASTIC"/>
    <property type="match status" value="1"/>
</dbReference>
<organism evidence="8 9">
    <name type="scientific">Arthrobacter echini</name>
    <dbReference type="NCBI Taxonomy" id="1529066"/>
    <lineage>
        <taxon>Bacteria</taxon>
        <taxon>Bacillati</taxon>
        <taxon>Actinomycetota</taxon>
        <taxon>Actinomycetes</taxon>
        <taxon>Micrococcales</taxon>
        <taxon>Micrococcaceae</taxon>
        <taxon>Arthrobacter</taxon>
    </lineage>
</organism>
<reference evidence="8 9" key="1">
    <citation type="submission" date="2019-04" db="EMBL/GenBank/DDBJ databases">
        <authorList>
            <person name="Liu Q."/>
            <person name="Xin Y.-H."/>
        </authorList>
    </citation>
    <scope>NUCLEOTIDE SEQUENCE [LARGE SCALE GENOMIC DNA]</scope>
    <source>
        <strain evidence="8 9">AM23</strain>
    </source>
</reference>
<gene>
    <name evidence="5 8" type="primary">egtA</name>
    <name evidence="8" type="ORF">E8P82_06350</name>
</gene>
<accession>A0A4V3Z5P0</accession>
<evidence type="ECO:0000256" key="3">
    <source>
        <dbReference type="ARBA" id="ARBA00022840"/>
    </source>
</evidence>
<dbReference type="GO" id="GO:0006750">
    <property type="term" value="P:glutathione biosynthetic process"/>
    <property type="evidence" value="ECO:0007669"/>
    <property type="project" value="UniProtKB-UniRule"/>
</dbReference>
<dbReference type="AlphaFoldDB" id="A0A4V3Z5P0"/>